<protein>
    <submittedName>
        <fullName evidence="4">Virulence protein E</fullName>
    </submittedName>
</protein>
<organism evidence="4 5">
    <name type="scientific">Bacteroides mediterraneensis</name>
    <dbReference type="NCBI Taxonomy" id="1841856"/>
    <lineage>
        <taxon>Bacteria</taxon>
        <taxon>Pseudomonadati</taxon>
        <taxon>Bacteroidota</taxon>
        <taxon>Bacteroidia</taxon>
        <taxon>Bacteroidales</taxon>
        <taxon>Bacteroidaceae</taxon>
        <taxon>Bacteroides</taxon>
    </lineage>
</organism>
<sequence length="698" mass="79933">MKKTLLSLFKGYSDTVPVPVTLSEVVRLIKEDKMLVDHTEKFRYYRSQELKAAADREKAACPCFAVAVRFEKGKRKVDICGWTGLTMVDFDHLLQEQVEEVFSRVCTDPHTVLAYTTVSGQGVRVVCRYSLEGETANTDRVACYTRVFQRVNEYYGQLTGCGFDPACKNATRLSGLAHDERVYFQPDAEPFRFDLTRMRRPGGPRAGRVERVVARIREELDGQGVVYAAHHHNEYIMRMGYLMNEFGLPLEQAIAWADGRFPDYEGDVAAIFRSCYADTEAHGRREAELHRMRKGKKGDSRSPLAGPDEIEQFLTTQAEFRKNVITGKEEMRHPDTREFVELTDRLVNSLWSRMTKEGHTVRLCDVHSVLESEFVPEFNPFVQYFRSLPEWDGTTDYIGQLAATVHVEGDAELFDNCFRKWLVATVASLMVKEVTNHEILVLVGRQGCYKTTWLAHLLPPELQRYFYVRSNNNRLTKDDNLALSEFALICLEEIDELRQSELNQLKALVTLPAVNERRAYAHYKENRPHIASFCGTTNQPEFLNDPTGSRRWLPFTVKHIDDPYTHPVDYAGVYAQALSLWKTGFRYWFDEKEIAQVNARNKQFETASLETDLILASFRVPMPGEECLFLTVGEILQHISGGMKNPLNAVKVGLALRKAGFEQLRVGGKRGYRVVMYTCEEVNRNRRALGRFTENPSA</sequence>
<dbReference type="RefSeq" id="WP_204476254.1">
    <property type="nucleotide sequence ID" value="NZ_JACJJW010000028.1"/>
</dbReference>
<comment type="caution">
    <text evidence="4">The sequence shown here is derived from an EMBL/GenBank/DDBJ whole genome shotgun (WGS) entry which is preliminary data.</text>
</comment>
<evidence type="ECO:0000313" key="5">
    <source>
        <dbReference type="Proteomes" id="UP000703295"/>
    </source>
</evidence>
<evidence type="ECO:0000259" key="3">
    <source>
        <dbReference type="Pfam" id="PF08800"/>
    </source>
</evidence>
<dbReference type="Pfam" id="PF05272">
    <property type="entry name" value="VapE-like_dom"/>
    <property type="match status" value="1"/>
</dbReference>
<dbReference type="Pfam" id="PF08800">
    <property type="entry name" value="BT4734-like_N"/>
    <property type="match status" value="1"/>
</dbReference>
<evidence type="ECO:0000313" key="4">
    <source>
        <dbReference type="EMBL" id="MBM6759085.1"/>
    </source>
</evidence>
<evidence type="ECO:0000259" key="2">
    <source>
        <dbReference type="Pfam" id="PF05272"/>
    </source>
</evidence>
<keyword evidence="5" id="KW-1185">Reference proteome</keyword>
<reference evidence="4 5" key="1">
    <citation type="journal article" date="2021" name="Sci. Rep.">
        <title>The distribution of antibiotic resistance genes in chicken gut microbiota commensals.</title>
        <authorList>
            <person name="Juricova H."/>
            <person name="Matiasovicova J."/>
            <person name="Kubasova T."/>
            <person name="Cejkova D."/>
            <person name="Rychlik I."/>
        </authorList>
    </citation>
    <scope>NUCLEOTIDE SEQUENCE [LARGE SCALE GENOMIC DNA]</scope>
    <source>
        <strain evidence="4 5">An801</strain>
    </source>
</reference>
<feature type="domain" description="BT4734-like N-terminal" evidence="3">
    <location>
        <begin position="57"/>
        <end position="184"/>
    </location>
</feature>
<dbReference type="PANTHER" id="PTHR34985">
    <property type="entry name" value="SLR0554 PROTEIN"/>
    <property type="match status" value="1"/>
</dbReference>
<feature type="domain" description="Virulence-associated protein E-like" evidence="2">
    <location>
        <begin position="388"/>
        <end position="605"/>
    </location>
</feature>
<gene>
    <name evidence="4" type="ORF">H6A31_10415</name>
</gene>
<name>A0ABS2EWQ7_9BACE</name>
<dbReference type="PANTHER" id="PTHR34985:SF1">
    <property type="entry name" value="SLR0554 PROTEIN"/>
    <property type="match status" value="1"/>
</dbReference>
<dbReference type="InterPro" id="IPR007936">
    <property type="entry name" value="VapE-like_dom"/>
</dbReference>
<dbReference type="Proteomes" id="UP000703295">
    <property type="component" value="Unassembled WGS sequence"/>
</dbReference>
<dbReference type="EMBL" id="JACJJW010000028">
    <property type="protein sequence ID" value="MBM6759085.1"/>
    <property type="molecule type" value="Genomic_DNA"/>
</dbReference>
<proteinExistence type="predicted"/>
<evidence type="ECO:0000256" key="1">
    <source>
        <dbReference type="SAM" id="MobiDB-lite"/>
    </source>
</evidence>
<accession>A0ABS2EWQ7</accession>
<feature type="region of interest" description="Disordered" evidence="1">
    <location>
        <begin position="284"/>
        <end position="308"/>
    </location>
</feature>
<dbReference type="InterPro" id="IPR014907">
    <property type="entry name" value="BT4734-like_N"/>
</dbReference>